<accession>A0A167K6Q9</accession>
<protein>
    <submittedName>
        <fullName evidence="1">Uncharacterized protein</fullName>
    </submittedName>
</protein>
<gene>
    <name evidence="1" type="ORF">CALVIDRAFT_556375</name>
</gene>
<dbReference type="InterPro" id="IPR037238">
    <property type="entry name" value="YbiA-like_sf"/>
</dbReference>
<dbReference type="CDD" id="cd15457">
    <property type="entry name" value="NADAR"/>
    <property type="match status" value="1"/>
</dbReference>
<dbReference type="OrthoDB" id="206452at2759"/>
<evidence type="ECO:0000313" key="2">
    <source>
        <dbReference type="Proteomes" id="UP000076738"/>
    </source>
</evidence>
<organism evidence="1 2">
    <name type="scientific">Calocera viscosa (strain TUFC12733)</name>
    <dbReference type="NCBI Taxonomy" id="1330018"/>
    <lineage>
        <taxon>Eukaryota</taxon>
        <taxon>Fungi</taxon>
        <taxon>Dikarya</taxon>
        <taxon>Basidiomycota</taxon>
        <taxon>Agaricomycotina</taxon>
        <taxon>Dacrymycetes</taxon>
        <taxon>Dacrymycetales</taxon>
        <taxon>Dacrymycetaceae</taxon>
        <taxon>Calocera</taxon>
    </lineage>
</organism>
<dbReference type="EMBL" id="KV417295">
    <property type="protein sequence ID" value="KZO94323.1"/>
    <property type="molecule type" value="Genomic_DNA"/>
</dbReference>
<dbReference type="Gene3D" id="1.10.357.40">
    <property type="entry name" value="YbiA-like"/>
    <property type="match status" value="1"/>
</dbReference>
<proteinExistence type="predicted"/>
<dbReference type="SUPFAM" id="SSF143990">
    <property type="entry name" value="YbiA-like"/>
    <property type="match status" value="1"/>
</dbReference>
<reference evidence="1 2" key="1">
    <citation type="journal article" date="2016" name="Mol. Biol. Evol.">
        <title>Comparative Genomics of Early-Diverging Mushroom-Forming Fungi Provides Insights into the Origins of Lignocellulose Decay Capabilities.</title>
        <authorList>
            <person name="Nagy L.G."/>
            <person name="Riley R."/>
            <person name="Tritt A."/>
            <person name="Adam C."/>
            <person name="Daum C."/>
            <person name="Floudas D."/>
            <person name="Sun H."/>
            <person name="Yadav J.S."/>
            <person name="Pangilinan J."/>
            <person name="Larsson K.H."/>
            <person name="Matsuura K."/>
            <person name="Barry K."/>
            <person name="Labutti K."/>
            <person name="Kuo R."/>
            <person name="Ohm R.A."/>
            <person name="Bhattacharya S.S."/>
            <person name="Shirouzu T."/>
            <person name="Yoshinaga Y."/>
            <person name="Martin F.M."/>
            <person name="Grigoriev I.V."/>
            <person name="Hibbett D.S."/>
        </authorList>
    </citation>
    <scope>NUCLEOTIDE SEQUENCE [LARGE SCALE GENOMIC DNA]</scope>
    <source>
        <strain evidence="1 2">TUFC12733</strain>
    </source>
</reference>
<keyword evidence="2" id="KW-1185">Reference proteome</keyword>
<name>A0A167K6Q9_CALVF</name>
<dbReference type="Proteomes" id="UP000076738">
    <property type="component" value="Unassembled WGS sequence"/>
</dbReference>
<sequence>MPFTQEDLRGRSEDFWTGAFLNEKGRYPQPTGYSEELVSDLVSPQLKPALPVPLPTIASTAPRRSSLRPVLASGAQKKTKQVHFDMFRRRSTTNTDPRAPTQKEIQRLQQSEMKWRHEAILLNNALRRSSTPAPAPSVSSFPGAYALQRQYAASTRSTPVQYVHGWPGPYADTRALNIALWHAQQQEHQRRQQQPVVHPWGSRSLHKPRTVFLPTRSREEAYALPVIQPVYHPEHSQPWFTPAPTPLRQKLVFGSDDPPDPLSLRSAHPVRYDGQWYSTAQHLLFFLRLEPGLHAPGVLKDFMELPNPQVAAGRHPGALRSDWWTRPSLRWETVRLVVRTKLEQHEHVRRQLWKTGSKELCDGEDGGRENLVGKALMEYRKEMQYWPARTRA</sequence>
<dbReference type="AlphaFoldDB" id="A0A167K6Q9"/>
<evidence type="ECO:0000313" key="1">
    <source>
        <dbReference type="EMBL" id="KZO94323.1"/>
    </source>
</evidence>
<dbReference type="InterPro" id="IPR012816">
    <property type="entry name" value="NADAR"/>
</dbReference>